<gene>
    <name evidence="1" type="ORF">FFV09_12615</name>
</gene>
<dbReference type="InterPro" id="IPR016024">
    <property type="entry name" value="ARM-type_fold"/>
</dbReference>
<evidence type="ECO:0000313" key="1">
    <source>
        <dbReference type="EMBL" id="QDH21611.1"/>
    </source>
</evidence>
<protein>
    <submittedName>
        <fullName evidence="1">HEAT repeat domain-containing protein</fullName>
    </submittedName>
</protein>
<dbReference type="InterPro" id="IPR011989">
    <property type="entry name" value="ARM-like"/>
</dbReference>
<dbReference type="EMBL" id="CP041217">
    <property type="protein sequence ID" value="QDH21611.1"/>
    <property type="molecule type" value="Genomic_DNA"/>
</dbReference>
<dbReference type="SUPFAM" id="SSF48371">
    <property type="entry name" value="ARM repeat"/>
    <property type="match status" value="1"/>
</dbReference>
<organism evidence="1 2">
    <name type="scientific">Saccharibacillus brassicae</name>
    <dbReference type="NCBI Taxonomy" id="2583377"/>
    <lineage>
        <taxon>Bacteria</taxon>
        <taxon>Bacillati</taxon>
        <taxon>Bacillota</taxon>
        <taxon>Bacilli</taxon>
        <taxon>Bacillales</taxon>
        <taxon>Paenibacillaceae</taxon>
        <taxon>Saccharibacillus</taxon>
    </lineage>
</organism>
<evidence type="ECO:0000313" key="2">
    <source>
        <dbReference type="Proteomes" id="UP000316968"/>
    </source>
</evidence>
<proteinExistence type="predicted"/>
<keyword evidence="2" id="KW-1185">Reference proteome</keyword>
<dbReference type="OrthoDB" id="452432at2"/>
<dbReference type="AlphaFoldDB" id="A0A4Y6UZ26"/>
<dbReference type="KEGG" id="saca:FFV09_12615"/>
<accession>A0A4Y6UZ26</accession>
<name>A0A4Y6UZ26_SACBS</name>
<dbReference type="Proteomes" id="UP000316968">
    <property type="component" value="Chromosome"/>
</dbReference>
<dbReference type="Pfam" id="PF13646">
    <property type="entry name" value="HEAT_2"/>
    <property type="match status" value="1"/>
</dbReference>
<dbReference type="Gene3D" id="1.25.10.10">
    <property type="entry name" value="Leucine-rich Repeat Variant"/>
    <property type="match status" value="1"/>
</dbReference>
<reference evidence="1 2" key="1">
    <citation type="submission" date="2019-06" db="EMBL/GenBank/DDBJ databases">
        <title>Saccharibacillus brassicae sp. nov., an endophytic bacterium isolated from Chinese cabbage seeds (Brassica pekinensis).</title>
        <authorList>
            <person name="Jiang L."/>
            <person name="Lee J."/>
            <person name="Kim S.W."/>
        </authorList>
    </citation>
    <scope>NUCLEOTIDE SEQUENCE [LARGE SCALE GENOMIC DNA]</scope>
    <source>
        <strain evidence="2">KCTC 43072 / ATSA2</strain>
    </source>
</reference>
<sequence length="235" mass="27454">MEETEFELELNKKLDYLFEVEAGKVPDFERLELYASDPFGLVRAETATALGDCFNEQAEKILLKLAHDKYWLVRAEAVDVLGQKSFSLQVLKKIKRMTQKDRSMVVRAYAVLSFYDVAAALQMRKTEILSILEKGLENERSNYVRYQYYRVMYELGEKEYLNELFKGRYEKTYTSRCSVSGKLFEIVNQENAEEIKAFAIDWLKEEGKRSVRSGLEELLERCKTVIAESLTNKRL</sequence>
<dbReference type="RefSeq" id="WP_141448156.1">
    <property type="nucleotide sequence ID" value="NZ_CP041217.1"/>
</dbReference>